<dbReference type="GO" id="GO:0004640">
    <property type="term" value="F:phosphoribosylanthranilate isomerase activity"/>
    <property type="evidence" value="ECO:0007669"/>
    <property type="project" value="TreeGrafter"/>
</dbReference>
<dbReference type="KEGG" id="aacx:DEACI_2744"/>
<sequence>MSADILNEIVVAKKKRLAAAEKEVSLSQLWKRLEQKTPPRRLWPFAPGGFALIAEVKRASPSRGKIEWALDLPGIVQGYAAGGAGAVSVLTEEDFFGGGLRDFHAVRELSGLPLLRKDFMWTEYQLVESRVWGADAVLLITALLGAEALRGLVGLARELKLEALVECHDREEVEQALEAGARILGINNRNLRTFEVSLATTLELLPLVPPDVVVISESGVSGPEDVKRLAAAGVNGALVGESCVRRADPGDYVGRLVSEGSAAYRERR</sequence>
<dbReference type="NCBIfam" id="NF001377">
    <property type="entry name" value="PRK00278.2-4"/>
    <property type="match status" value="1"/>
</dbReference>
<evidence type="ECO:0000256" key="1">
    <source>
        <dbReference type="ARBA" id="ARBA00001633"/>
    </source>
</evidence>
<keyword evidence="13" id="KW-1185">Reference proteome</keyword>
<evidence type="ECO:0000256" key="2">
    <source>
        <dbReference type="ARBA" id="ARBA00004696"/>
    </source>
</evidence>
<dbReference type="GO" id="GO:0004425">
    <property type="term" value="F:indole-3-glycerol-phosphate synthase activity"/>
    <property type="evidence" value="ECO:0007669"/>
    <property type="project" value="UniProtKB-UniRule"/>
</dbReference>
<reference evidence="11" key="2">
    <citation type="submission" date="2020-01" db="EMBL/GenBank/DDBJ databases">
        <authorList>
            <person name="Hornung B."/>
        </authorList>
    </citation>
    <scope>NUCLEOTIDE SEQUENCE</scope>
    <source>
        <strain evidence="11">PacBioINE</strain>
    </source>
</reference>
<organism evidence="11">
    <name type="scientific">Acididesulfobacillus acetoxydans</name>
    <dbReference type="NCBI Taxonomy" id="1561005"/>
    <lineage>
        <taxon>Bacteria</taxon>
        <taxon>Bacillati</taxon>
        <taxon>Bacillota</taxon>
        <taxon>Clostridia</taxon>
        <taxon>Eubacteriales</taxon>
        <taxon>Peptococcaceae</taxon>
        <taxon>Acididesulfobacillus</taxon>
    </lineage>
</organism>
<reference evidence="12" key="1">
    <citation type="submission" date="2014-11" db="EMBL/GenBank/DDBJ databases">
        <authorList>
            <person name="Hornung B.V."/>
        </authorList>
    </citation>
    <scope>NUCLEOTIDE SEQUENCE</scope>
    <source>
        <strain evidence="12">INE</strain>
    </source>
</reference>
<dbReference type="AlphaFoldDB" id="A0A8S0WGQ3"/>
<dbReference type="EMBL" id="LR746496">
    <property type="protein sequence ID" value="CAA7602072.1"/>
    <property type="molecule type" value="Genomic_DNA"/>
</dbReference>
<evidence type="ECO:0000313" key="11">
    <source>
        <dbReference type="EMBL" id="CAA7602072.1"/>
    </source>
</evidence>
<comment type="catalytic activity">
    <reaction evidence="1 9">
        <text>1-(2-carboxyphenylamino)-1-deoxy-D-ribulose 5-phosphate + H(+) = (1S,2R)-1-C-(indol-3-yl)glycerol 3-phosphate + CO2 + H2O</text>
        <dbReference type="Rhea" id="RHEA:23476"/>
        <dbReference type="ChEBI" id="CHEBI:15377"/>
        <dbReference type="ChEBI" id="CHEBI:15378"/>
        <dbReference type="ChEBI" id="CHEBI:16526"/>
        <dbReference type="ChEBI" id="CHEBI:58613"/>
        <dbReference type="ChEBI" id="CHEBI:58866"/>
        <dbReference type="EC" id="4.1.1.48"/>
    </reaction>
</comment>
<evidence type="ECO:0000313" key="12">
    <source>
        <dbReference type="EMBL" id="CEJ08085.1"/>
    </source>
</evidence>
<gene>
    <name evidence="9" type="primary">trpC</name>
    <name evidence="12" type="ORF">DEACI_2560</name>
    <name evidence="11" type="ORF">DEACI_2744</name>
</gene>
<dbReference type="InterPro" id="IPR013785">
    <property type="entry name" value="Aldolase_TIM"/>
</dbReference>
<dbReference type="RefSeq" id="WP_240985506.1">
    <property type="nucleotide sequence ID" value="NZ_CDGJ01000078.1"/>
</dbReference>
<evidence type="ECO:0000256" key="3">
    <source>
        <dbReference type="ARBA" id="ARBA00008737"/>
    </source>
</evidence>
<dbReference type="InterPro" id="IPR045186">
    <property type="entry name" value="Indole-3-glycerol_P_synth"/>
</dbReference>
<name>A0A8S0WGQ3_9FIRM</name>
<dbReference type="InterPro" id="IPR013798">
    <property type="entry name" value="Indole-3-glycerol_P_synth_dom"/>
</dbReference>
<evidence type="ECO:0000259" key="10">
    <source>
        <dbReference type="Pfam" id="PF00218"/>
    </source>
</evidence>
<comment type="pathway">
    <text evidence="2 9">Amino-acid biosynthesis; L-tryptophan biosynthesis; L-tryptophan from chorismate: step 4/5.</text>
</comment>
<proteinExistence type="inferred from homology"/>
<evidence type="ECO:0000256" key="8">
    <source>
        <dbReference type="ARBA" id="ARBA00023239"/>
    </source>
</evidence>
<dbReference type="PROSITE" id="PS00614">
    <property type="entry name" value="IGPS"/>
    <property type="match status" value="1"/>
</dbReference>
<evidence type="ECO:0000256" key="5">
    <source>
        <dbReference type="ARBA" id="ARBA00022793"/>
    </source>
</evidence>
<dbReference type="PANTHER" id="PTHR22854">
    <property type="entry name" value="TRYPTOPHAN BIOSYNTHESIS PROTEIN"/>
    <property type="match status" value="1"/>
</dbReference>
<dbReference type="Proteomes" id="UP001071230">
    <property type="component" value="Unassembled WGS sequence"/>
</dbReference>
<feature type="domain" description="Indole-3-glycerol phosphate synthase" evidence="10">
    <location>
        <begin position="6"/>
        <end position="251"/>
    </location>
</feature>
<comment type="similarity">
    <text evidence="3 9">Belongs to the TrpC family.</text>
</comment>
<evidence type="ECO:0000256" key="9">
    <source>
        <dbReference type="HAMAP-Rule" id="MF_00134"/>
    </source>
</evidence>
<evidence type="ECO:0000256" key="7">
    <source>
        <dbReference type="ARBA" id="ARBA00023141"/>
    </source>
</evidence>
<keyword evidence="7 9" id="KW-0057">Aromatic amino acid biosynthesis</keyword>
<keyword evidence="8 9" id="KW-0456">Lyase</keyword>
<dbReference type="SUPFAM" id="SSF51366">
    <property type="entry name" value="Ribulose-phoshate binding barrel"/>
    <property type="match status" value="1"/>
</dbReference>
<evidence type="ECO:0000256" key="4">
    <source>
        <dbReference type="ARBA" id="ARBA00022605"/>
    </source>
</evidence>
<dbReference type="EC" id="4.1.1.48" evidence="9"/>
<dbReference type="HAMAP" id="MF_00134_B">
    <property type="entry name" value="IGPS_B"/>
    <property type="match status" value="1"/>
</dbReference>
<evidence type="ECO:0000256" key="6">
    <source>
        <dbReference type="ARBA" id="ARBA00022822"/>
    </source>
</evidence>
<dbReference type="Proteomes" id="UP000836597">
    <property type="component" value="Chromosome"/>
</dbReference>
<dbReference type="GO" id="GO:0000162">
    <property type="term" value="P:L-tryptophan biosynthetic process"/>
    <property type="evidence" value="ECO:0007669"/>
    <property type="project" value="UniProtKB-UniRule"/>
</dbReference>
<dbReference type="PANTHER" id="PTHR22854:SF2">
    <property type="entry name" value="INDOLE-3-GLYCEROL-PHOSPHATE SYNTHASE"/>
    <property type="match status" value="1"/>
</dbReference>
<dbReference type="Pfam" id="PF00218">
    <property type="entry name" value="IGPS"/>
    <property type="match status" value="1"/>
</dbReference>
<protein>
    <recommendedName>
        <fullName evidence="9">Indole-3-glycerol phosphate synthase</fullName>
        <shortName evidence="9">IGPS</shortName>
        <ecNumber evidence="9">4.1.1.48</ecNumber>
    </recommendedName>
</protein>
<dbReference type="EMBL" id="CDGJ01000078">
    <property type="protein sequence ID" value="CEJ08085.1"/>
    <property type="molecule type" value="Genomic_DNA"/>
</dbReference>
<evidence type="ECO:0000313" key="13">
    <source>
        <dbReference type="Proteomes" id="UP001071230"/>
    </source>
</evidence>
<dbReference type="InterPro" id="IPR011060">
    <property type="entry name" value="RibuloseP-bd_barrel"/>
</dbReference>
<keyword evidence="5 9" id="KW-0210">Decarboxylase</keyword>
<dbReference type="CDD" id="cd00331">
    <property type="entry name" value="IGPS"/>
    <property type="match status" value="1"/>
</dbReference>
<dbReference type="InterPro" id="IPR001468">
    <property type="entry name" value="Indole-3-GlycerolPSynthase_CS"/>
</dbReference>
<accession>A0A8S0WGQ3</accession>
<dbReference type="FunFam" id="3.20.20.70:FF:000024">
    <property type="entry name" value="Indole-3-glycerol phosphate synthase"/>
    <property type="match status" value="1"/>
</dbReference>
<keyword evidence="6 9" id="KW-0822">Tryptophan biosynthesis</keyword>
<dbReference type="Gene3D" id="3.20.20.70">
    <property type="entry name" value="Aldolase class I"/>
    <property type="match status" value="1"/>
</dbReference>
<keyword evidence="4 9" id="KW-0028">Amino-acid biosynthesis</keyword>